<proteinExistence type="predicted"/>
<dbReference type="KEGG" id="pcad:129391530"/>
<dbReference type="GeneID" id="129391530"/>
<keyword evidence="2" id="KW-1185">Reference proteome</keyword>
<name>A0A9W2W9T9_PHYMC</name>
<sequence length="219" mass="24172">MSYKEAMSFECLTRNPGAKVGRDRPKLSLEGLQKKPPSSSKSPLPRTLTLGRRPVDPDGELSESWEVWRLRRRRSRGASEGSRGPSSPRRLPPTADASAFASRAGLGLHGNENKPRVKQNQHKSPSQNSYNQIQGKQSTSVHAVKEAPKMAAASVHVPRVSHSCLLTLRRLSNTSSLRVPPGPDTICTSESPGHANCLEIEDHSGFLGYRCRDDLFRWD</sequence>
<reference evidence="3" key="1">
    <citation type="submission" date="2025-08" db="UniProtKB">
        <authorList>
            <consortium name="RefSeq"/>
        </authorList>
    </citation>
    <scope>IDENTIFICATION</scope>
    <source>
        <tissue evidence="3">Muscle</tissue>
    </source>
</reference>
<organism evidence="2 3">
    <name type="scientific">Physeter macrocephalus</name>
    <name type="common">Sperm whale</name>
    <name type="synonym">Physeter catodon</name>
    <dbReference type="NCBI Taxonomy" id="9755"/>
    <lineage>
        <taxon>Eukaryota</taxon>
        <taxon>Metazoa</taxon>
        <taxon>Chordata</taxon>
        <taxon>Craniata</taxon>
        <taxon>Vertebrata</taxon>
        <taxon>Euteleostomi</taxon>
        <taxon>Mammalia</taxon>
        <taxon>Eutheria</taxon>
        <taxon>Laurasiatheria</taxon>
        <taxon>Artiodactyla</taxon>
        <taxon>Whippomorpha</taxon>
        <taxon>Cetacea</taxon>
        <taxon>Odontoceti</taxon>
        <taxon>Physeteridae</taxon>
        <taxon>Physeter</taxon>
    </lineage>
</organism>
<feature type="compositionally biased region" description="Polar residues" evidence="1">
    <location>
        <begin position="122"/>
        <end position="134"/>
    </location>
</feature>
<evidence type="ECO:0000256" key="1">
    <source>
        <dbReference type="SAM" id="MobiDB-lite"/>
    </source>
</evidence>
<feature type="compositionally biased region" description="Low complexity" evidence="1">
    <location>
        <begin position="34"/>
        <end position="43"/>
    </location>
</feature>
<gene>
    <name evidence="3" type="primary">LOC129391530</name>
</gene>
<feature type="region of interest" description="Disordered" evidence="1">
    <location>
        <begin position="1"/>
        <end position="134"/>
    </location>
</feature>
<feature type="compositionally biased region" description="Low complexity" evidence="1">
    <location>
        <begin position="78"/>
        <end position="89"/>
    </location>
</feature>
<evidence type="ECO:0000313" key="3">
    <source>
        <dbReference type="RefSeq" id="XP_054935996.1"/>
    </source>
</evidence>
<protein>
    <submittedName>
        <fullName evidence="3">Uncharacterized protein</fullName>
    </submittedName>
</protein>
<accession>A0A9W2W9T9</accession>
<dbReference type="Proteomes" id="UP000248484">
    <property type="component" value="Chromosome 18"/>
</dbReference>
<dbReference type="RefSeq" id="XP_054935996.1">
    <property type="nucleotide sequence ID" value="XM_055080021.1"/>
</dbReference>
<evidence type="ECO:0000313" key="2">
    <source>
        <dbReference type="Proteomes" id="UP000248484"/>
    </source>
</evidence>
<dbReference type="AlphaFoldDB" id="A0A9W2W9T9"/>